<proteinExistence type="predicted"/>
<reference evidence="2 3" key="1">
    <citation type="submission" date="2020-02" db="EMBL/GenBank/DDBJ databases">
        <authorList>
            <person name="Ferguson B K."/>
        </authorList>
    </citation>
    <scope>NUCLEOTIDE SEQUENCE [LARGE SCALE GENOMIC DNA]</scope>
</reference>
<accession>A0A6H5GUJ2</accession>
<protein>
    <submittedName>
        <fullName evidence="2">Uncharacterized protein</fullName>
    </submittedName>
</protein>
<organism evidence="2 3">
    <name type="scientific">Nesidiocoris tenuis</name>
    <dbReference type="NCBI Taxonomy" id="355587"/>
    <lineage>
        <taxon>Eukaryota</taxon>
        <taxon>Metazoa</taxon>
        <taxon>Ecdysozoa</taxon>
        <taxon>Arthropoda</taxon>
        <taxon>Hexapoda</taxon>
        <taxon>Insecta</taxon>
        <taxon>Pterygota</taxon>
        <taxon>Neoptera</taxon>
        <taxon>Paraneoptera</taxon>
        <taxon>Hemiptera</taxon>
        <taxon>Heteroptera</taxon>
        <taxon>Panheteroptera</taxon>
        <taxon>Cimicomorpha</taxon>
        <taxon>Miridae</taxon>
        <taxon>Dicyphina</taxon>
        <taxon>Nesidiocoris</taxon>
    </lineage>
</organism>
<dbReference type="AlphaFoldDB" id="A0A6H5GUJ2"/>
<name>A0A6H5GUJ2_9HEMI</name>
<evidence type="ECO:0000256" key="1">
    <source>
        <dbReference type="SAM" id="MobiDB-lite"/>
    </source>
</evidence>
<evidence type="ECO:0000313" key="2">
    <source>
        <dbReference type="EMBL" id="CAB0005099.1"/>
    </source>
</evidence>
<evidence type="ECO:0000313" key="3">
    <source>
        <dbReference type="Proteomes" id="UP000479000"/>
    </source>
</evidence>
<sequence length="53" mass="5836">MELRPLGSADPITMQNTRGAPTLRNGVSQMALYDAISSLLHGVVHVAVRWFEQ</sequence>
<feature type="region of interest" description="Disordered" evidence="1">
    <location>
        <begin position="1"/>
        <end position="21"/>
    </location>
</feature>
<gene>
    <name evidence="2" type="ORF">NTEN_LOCUS10576</name>
</gene>
<keyword evidence="3" id="KW-1185">Reference proteome</keyword>
<dbReference type="EMBL" id="CADCXU010015896">
    <property type="protein sequence ID" value="CAB0005099.1"/>
    <property type="molecule type" value="Genomic_DNA"/>
</dbReference>
<dbReference type="Proteomes" id="UP000479000">
    <property type="component" value="Unassembled WGS sequence"/>
</dbReference>
<feature type="non-terminal residue" evidence="2">
    <location>
        <position position="53"/>
    </location>
</feature>